<evidence type="ECO:0000256" key="1">
    <source>
        <dbReference type="ARBA" id="ARBA00022679"/>
    </source>
</evidence>
<feature type="binding site" evidence="4">
    <location>
        <begin position="304"/>
        <end position="308"/>
    </location>
    <ligand>
        <name>3'-phosphoadenylyl sulfate</name>
        <dbReference type="ChEBI" id="CHEBI:58339"/>
    </ligand>
</feature>
<dbReference type="Proteomes" id="UP000678393">
    <property type="component" value="Unassembled WGS sequence"/>
</dbReference>
<gene>
    <name evidence="7" type="ORF">CUNI_LOCUS4265</name>
</gene>
<keyword evidence="5" id="KW-1015">Disulfide bond</keyword>
<dbReference type="PANTHER" id="PTHR10605:SF72">
    <property type="entry name" value="HEPARAN SULFATE 3-O SULFOTRANSFERASE-B, ISOFORM A"/>
    <property type="match status" value="1"/>
</dbReference>
<keyword evidence="2" id="KW-0325">Glycoprotein</keyword>
<dbReference type="InterPro" id="IPR037359">
    <property type="entry name" value="NST/OST"/>
</dbReference>
<dbReference type="PANTHER" id="PTHR10605">
    <property type="entry name" value="HEPARAN SULFATE SULFOTRANSFERASE"/>
    <property type="match status" value="1"/>
</dbReference>
<sequence>MKLIATILTVGAIFSIIYLLQLSTFQMGTRHYLPDPTISTRYQLAESPVFTIDNRNESTPTSDQCLPRNNLTDEAAGAKLLEKRLPECLIIGFAKCGTYALKSFLTLHPDIVGPNQEVAFFTGYYHRGYDWYRSQMPLSLESQITIEKTPSYILSLQALWRIRKFNASIKLIVSVRDPLIRLQSSYAHAQAAHEAFNETFESWLLNEDNIIRAADYATHIKNVFRLFQSSQVLIVQEEELEKTPLAVLRKVETFLGLCHAFENDLLVFNSEKGFFCFNQTSRRYQELEHTLTLNHKTGCFTRSKGRTHPQIDRLTMKRIVLKMSSYNEQLFALTGIRFNWTHPGSF</sequence>
<dbReference type="SUPFAM" id="SSF52540">
    <property type="entry name" value="P-loop containing nucleoside triphosphate hydrolases"/>
    <property type="match status" value="1"/>
</dbReference>
<protein>
    <recommendedName>
        <fullName evidence="6">Sulfotransferase domain-containing protein</fullName>
    </recommendedName>
</protein>
<name>A0A8S3YND9_9EUPU</name>
<evidence type="ECO:0000256" key="4">
    <source>
        <dbReference type="PIRSR" id="PIRSR637359-2"/>
    </source>
</evidence>
<feature type="domain" description="Sulfotransferase" evidence="6">
    <location>
        <begin position="87"/>
        <end position="286"/>
    </location>
</feature>
<dbReference type="EMBL" id="CAJHNH020000595">
    <property type="protein sequence ID" value="CAG5118707.1"/>
    <property type="molecule type" value="Genomic_DNA"/>
</dbReference>
<reference evidence="7" key="1">
    <citation type="submission" date="2021-04" db="EMBL/GenBank/DDBJ databases">
        <authorList>
            <consortium name="Molecular Ecology Group"/>
        </authorList>
    </citation>
    <scope>NUCLEOTIDE SEQUENCE</scope>
</reference>
<evidence type="ECO:0000259" key="6">
    <source>
        <dbReference type="Pfam" id="PF00685"/>
    </source>
</evidence>
<dbReference type="AlphaFoldDB" id="A0A8S3YND9"/>
<evidence type="ECO:0000313" key="7">
    <source>
        <dbReference type="EMBL" id="CAG5118707.1"/>
    </source>
</evidence>
<dbReference type="InterPro" id="IPR027417">
    <property type="entry name" value="P-loop_NTPase"/>
</dbReference>
<feature type="active site" description="For sulfotransferase activity" evidence="3">
    <location>
        <position position="95"/>
    </location>
</feature>
<comment type="caution">
    <text evidence="7">The sequence shown here is derived from an EMBL/GenBank/DDBJ whole genome shotgun (WGS) entry which is preliminary data.</text>
</comment>
<feature type="disulfide bond" evidence="5">
    <location>
        <begin position="276"/>
        <end position="299"/>
    </location>
</feature>
<evidence type="ECO:0000313" key="8">
    <source>
        <dbReference type="Proteomes" id="UP000678393"/>
    </source>
</evidence>
<evidence type="ECO:0000256" key="3">
    <source>
        <dbReference type="PIRSR" id="PIRSR637359-1"/>
    </source>
</evidence>
<evidence type="ECO:0000256" key="5">
    <source>
        <dbReference type="PIRSR" id="PIRSR637359-3"/>
    </source>
</evidence>
<feature type="binding site" evidence="4">
    <location>
        <position position="176"/>
    </location>
    <ligand>
        <name>3'-phosphoadenylyl sulfate</name>
        <dbReference type="ChEBI" id="CHEBI:58339"/>
    </ligand>
</feature>
<evidence type="ECO:0000256" key="2">
    <source>
        <dbReference type="ARBA" id="ARBA00023180"/>
    </source>
</evidence>
<accession>A0A8S3YND9</accession>
<organism evidence="7 8">
    <name type="scientific">Candidula unifasciata</name>
    <dbReference type="NCBI Taxonomy" id="100452"/>
    <lineage>
        <taxon>Eukaryota</taxon>
        <taxon>Metazoa</taxon>
        <taxon>Spiralia</taxon>
        <taxon>Lophotrochozoa</taxon>
        <taxon>Mollusca</taxon>
        <taxon>Gastropoda</taxon>
        <taxon>Heterobranchia</taxon>
        <taxon>Euthyneura</taxon>
        <taxon>Panpulmonata</taxon>
        <taxon>Eupulmonata</taxon>
        <taxon>Stylommatophora</taxon>
        <taxon>Helicina</taxon>
        <taxon>Helicoidea</taxon>
        <taxon>Geomitridae</taxon>
        <taxon>Candidula</taxon>
    </lineage>
</organism>
<dbReference type="InterPro" id="IPR000863">
    <property type="entry name" value="Sulfotransferase_dom"/>
</dbReference>
<dbReference type="Pfam" id="PF00685">
    <property type="entry name" value="Sulfotransfer_1"/>
    <property type="match status" value="1"/>
</dbReference>
<keyword evidence="8" id="KW-1185">Reference proteome</keyword>
<feature type="binding site" evidence="4">
    <location>
        <position position="184"/>
    </location>
    <ligand>
        <name>3'-phosphoadenylyl sulfate</name>
        <dbReference type="ChEBI" id="CHEBI:58339"/>
    </ligand>
</feature>
<proteinExistence type="predicted"/>
<dbReference type="OrthoDB" id="6126804at2759"/>
<keyword evidence="1" id="KW-0808">Transferase</keyword>
<dbReference type="GO" id="GO:0008467">
    <property type="term" value="F:[heparan sulfate]-glucosamine 3-sulfotransferase activity"/>
    <property type="evidence" value="ECO:0007669"/>
    <property type="project" value="TreeGrafter"/>
</dbReference>
<dbReference type="Gene3D" id="3.40.50.300">
    <property type="entry name" value="P-loop containing nucleotide triphosphate hydrolases"/>
    <property type="match status" value="1"/>
</dbReference>